<gene>
    <name evidence="1" type="ORF">POI8812_02303</name>
</gene>
<keyword evidence="2" id="KW-1185">Reference proteome</keyword>
<protein>
    <recommendedName>
        <fullName evidence="3">DUF3768 domain-containing protein</fullName>
    </recommendedName>
</protein>
<organism evidence="1 2">
    <name type="scientific">Pontivivens insulae</name>
    <dbReference type="NCBI Taxonomy" id="1639689"/>
    <lineage>
        <taxon>Bacteria</taxon>
        <taxon>Pseudomonadati</taxon>
        <taxon>Pseudomonadota</taxon>
        <taxon>Alphaproteobacteria</taxon>
        <taxon>Rhodobacterales</taxon>
        <taxon>Paracoccaceae</taxon>
        <taxon>Pontivivens</taxon>
    </lineage>
</organism>
<evidence type="ECO:0000313" key="1">
    <source>
        <dbReference type="EMBL" id="SPF29976.1"/>
    </source>
</evidence>
<evidence type="ECO:0000313" key="2">
    <source>
        <dbReference type="Proteomes" id="UP000244932"/>
    </source>
</evidence>
<reference evidence="1 2" key="1">
    <citation type="submission" date="2018-03" db="EMBL/GenBank/DDBJ databases">
        <authorList>
            <person name="Keele B.F."/>
        </authorList>
    </citation>
    <scope>NUCLEOTIDE SEQUENCE [LARGE SCALE GENOMIC DNA]</scope>
    <source>
        <strain evidence="1 2">CeCT 8812</strain>
    </source>
</reference>
<name>A0A2R8ACJ7_9RHOB</name>
<proteinExistence type="predicted"/>
<sequence>MTNTTDIIRTHNDQFRQGHGSIQGMITITSGIAALLEQHGSDPLTIIRTVQTFDTFTEENDPHGEHDFGAFEAFGQKCFWKIDLYNQTLDAFTPDPTDPQRTHRVLTIMLASEY</sequence>
<dbReference type="OrthoDB" id="1495368at2"/>
<dbReference type="RefSeq" id="WP_108782706.1">
    <property type="nucleotide sequence ID" value="NZ_OMKW01000003.1"/>
</dbReference>
<accession>A0A2R8ACJ7</accession>
<dbReference type="Pfam" id="PF12599">
    <property type="entry name" value="DUF3768"/>
    <property type="match status" value="1"/>
</dbReference>
<dbReference type="AlphaFoldDB" id="A0A2R8ACJ7"/>
<dbReference type="Proteomes" id="UP000244932">
    <property type="component" value="Unassembled WGS sequence"/>
</dbReference>
<dbReference type="EMBL" id="OMKW01000003">
    <property type="protein sequence ID" value="SPF29976.1"/>
    <property type="molecule type" value="Genomic_DNA"/>
</dbReference>
<dbReference type="InterPro" id="IPR022243">
    <property type="entry name" value="DUF3768"/>
</dbReference>
<evidence type="ECO:0008006" key="3">
    <source>
        <dbReference type="Google" id="ProtNLM"/>
    </source>
</evidence>